<dbReference type="InterPro" id="IPR001841">
    <property type="entry name" value="Znf_RING"/>
</dbReference>
<feature type="domain" description="RING-type" evidence="6">
    <location>
        <begin position="115"/>
        <end position="149"/>
    </location>
</feature>
<evidence type="ECO:0000256" key="4">
    <source>
        <dbReference type="PROSITE-ProRule" id="PRU00175"/>
    </source>
</evidence>
<evidence type="ECO:0000256" key="2">
    <source>
        <dbReference type="ARBA" id="ARBA00022771"/>
    </source>
</evidence>
<evidence type="ECO:0000256" key="1">
    <source>
        <dbReference type="ARBA" id="ARBA00022723"/>
    </source>
</evidence>
<dbReference type="EMBL" id="BPWL01000002">
    <property type="protein sequence ID" value="GJJ06874.1"/>
    <property type="molecule type" value="Genomic_DNA"/>
</dbReference>
<keyword evidence="1" id="KW-0479">Metal-binding</keyword>
<dbReference type="Proteomes" id="UP001050691">
    <property type="component" value="Unassembled WGS sequence"/>
</dbReference>
<dbReference type="SMART" id="SM00184">
    <property type="entry name" value="RING"/>
    <property type="match status" value="1"/>
</dbReference>
<keyword evidence="2 4" id="KW-0863">Zinc-finger</keyword>
<dbReference type="GO" id="GO:0008270">
    <property type="term" value="F:zinc ion binding"/>
    <property type="evidence" value="ECO:0007669"/>
    <property type="project" value="UniProtKB-KW"/>
</dbReference>
<organism evidence="7 8">
    <name type="scientific">Clathrus columnatus</name>
    <dbReference type="NCBI Taxonomy" id="1419009"/>
    <lineage>
        <taxon>Eukaryota</taxon>
        <taxon>Fungi</taxon>
        <taxon>Dikarya</taxon>
        <taxon>Basidiomycota</taxon>
        <taxon>Agaricomycotina</taxon>
        <taxon>Agaricomycetes</taxon>
        <taxon>Phallomycetidae</taxon>
        <taxon>Phallales</taxon>
        <taxon>Clathraceae</taxon>
        <taxon>Clathrus</taxon>
    </lineage>
</organism>
<dbReference type="AlphaFoldDB" id="A0AAV5A0S1"/>
<accession>A0AAV5A0S1</accession>
<keyword evidence="8" id="KW-1185">Reference proteome</keyword>
<proteinExistence type="predicted"/>
<keyword evidence="3" id="KW-0862">Zinc</keyword>
<dbReference type="CDD" id="cd16449">
    <property type="entry name" value="RING-HC"/>
    <property type="match status" value="1"/>
</dbReference>
<sequence length="391" mass="44551">MFSACLSTLKRKFFTMAENEYNEETTVNSACSQRKRVRVQEEASIHETTPTERATSDVASAEEEDTTGEEVDNEETVEELELRVKELEEMNVRDKKKAEQVAARLKKIEEEDMACMICRDVVRNPQLLHCGHSACYRCLRKWWTQPSTRNDGAEVIDTEAESESDINEEVVIRGEPTPAAEDPAPVPEPRPRRRHKFSSVVNRKKLCPYCNEQVTCRPTPDFDLRDIAETLNKEIAPQPSHTQTQRKARVTRRNDLWHGIFHPENESLNAILVTPLELPPGPPPRHPDPILNHFAQTQYRSRIEEIVARRERERAEAYEDGRMRGILETRLRWERAEQARQAAIDQTLQQRGLRPGNPALVPREAPGGEAADIVEIPQDPVPAPPNDAGAP</sequence>
<feature type="region of interest" description="Disordered" evidence="5">
    <location>
        <begin position="174"/>
        <end position="194"/>
    </location>
</feature>
<dbReference type="PROSITE" id="PS50089">
    <property type="entry name" value="ZF_RING_2"/>
    <property type="match status" value="1"/>
</dbReference>
<dbReference type="InterPro" id="IPR027370">
    <property type="entry name" value="Znf-RING_euk"/>
</dbReference>
<evidence type="ECO:0000256" key="3">
    <source>
        <dbReference type="ARBA" id="ARBA00022833"/>
    </source>
</evidence>
<reference evidence="7" key="1">
    <citation type="submission" date="2021-10" db="EMBL/GenBank/DDBJ databases">
        <title>De novo Genome Assembly of Clathrus columnatus (Basidiomycota, Fungi) Using Illumina and Nanopore Sequence Data.</title>
        <authorList>
            <person name="Ogiso-Tanaka E."/>
            <person name="Itagaki H."/>
            <person name="Hosoya T."/>
            <person name="Hosaka K."/>
        </authorList>
    </citation>
    <scope>NUCLEOTIDE SEQUENCE</scope>
    <source>
        <strain evidence="7">MO-923</strain>
    </source>
</reference>
<feature type="region of interest" description="Disordered" evidence="5">
    <location>
        <begin position="346"/>
        <end position="391"/>
    </location>
</feature>
<feature type="region of interest" description="Disordered" evidence="5">
    <location>
        <begin position="38"/>
        <end position="74"/>
    </location>
</feature>
<evidence type="ECO:0000256" key="5">
    <source>
        <dbReference type="SAM" id="MobiDB-lite"/>
    </source>
</evidence>
<gene>
    <name evidence="7" type="ORF">Clacol_001070</name>
</gene>
<dbReference type="Pfam" id="PF13445">
    <property type="entry name" value="zf-RING_UBOX"/>
    <property type="match status" value="1"/>
</dbReference>
<protein>
    <recommendedName>
        <fullName evidence="6">RING-type domain-containing protein</fullName>
    </recommendedName>
</protein>
<dbReference type="Gene3D" id="3.30.40.10">
    <property type="entry name" value="Zinc/RING finger domain, C3HC4 (zinc finger)"/>
    <property type="match status" value="1"/>
</dbReference>
<evidence type="ECO:0000259" key="6">
    <source>
        <dbReference type="PROSITE" id="PS50089"/>
    </source>
</evidence>
<name>A0AAV5A0S1_9AGAM</name>
<dbReference type="SUPFAM" id="SSF57850">
    <property type="entry name" value="RING/U-box"/>
    <property type="match status" value="1"/>
</dbReference>
<evidence type="ECO:0000313" key="7">
    <source>
        <dbReference type="EMBL" id="GJJ06874.1"/>
    </source>
</evidence>
<evidence type="ECO:0000313" key="8">
    <source>
        <dbReference type="Proteomes" id="UP001050691"/>
    </source>
</evidence>
<dbReference type="InterPro" id="IPR013083">
    <property type="entry name" value="Znf_RING/FYVE/PHD"/>
</dbReference>
<comment type="caution">
    <text evidence="7">The sequence shown here is derived from an EMBL/GenBank/DDBJ whole genome shotgun (WGS) entry which is preliminary data.</text>
</comment>
<feature type="compositionally biased region" description="Acidic residues" evidence="5">
    <location>
        <begin position="60"/>
        <end position="74"/>
    </location>
</feature>